<keyword evidence="3 7" id="KW-0812">Transmembrane</keyword>
<gene>
    <name evidence="8" type="ORF">J2X09_004548</name>
</gene>
<dbReference type="InterPro" id="IPR002549">
    <property type="entry name" value="AI-2E-like"/>
</dbReference>
<dbReference type="EMBL" id="JAVDWE010000016">
    <property type="protein sequence ID" value="MDR7096791.1"/>
    <property type="molecule type" value="Genomic_DNA"/>
</dbReference>
<organism evidence="8 9">
    <name type="scientific">Hydrogenophaga laconesensis</name>
    <dbReference type="NCBI Taxonomy" id="1805971"/>
    <lineage>
        <taxon>Bacteria</taxon>
        <taxon>Pseudomonadati</taxon>
        <taxon>Pseudomonadota</taxon>
        <taxon>Betaproteobacteria</taxon>
        <taxon>Burkholderiales</taxon>
        <taxon>Comamonadaceae</taxon>
        <taxon>Hydrogenophaga</taxon>
    </lineage>
</organism>
<comment type="subcellular location">
    <subcellularLocation>
        <location evidence="1">Membrane</location>
        <topology evidence="1">Multi-pass membrane protein</topology>
    </subcellularLocation>
</comment>
<sequence>MTEPTEAPPPDKPAEPAITPPSIAPVSGSLMLRVLLVAVTAAFIWILLPFYGTVLWGAIIALLFAPMNRWLLPRMRQRRNLAALTTMLAALVIVVLPAVLVASSLAREASQLYARIDSGELKPALLLRRMFEALPDWLTDLLARFGLGNIDLIQRKLTQAATQGSQFIATQTFNLGQDALGLVISLGITLYLAFFLIRDGGSLVRSIRLAIPLPPDDKQELLEQFGTVLRATVKGNLVVALVQGALGGLAFWFLGVNAALLWAVLMAVLSLLPAVGAGLVWGPVAIWLFVSGDVLQAVGLTLYGVLVIGLVDNLLRPLLVGKDTGMPDYLVLISTIGGIAVMGINGFVIGPAIAAMFVAVWGIQTATRVRARAAAVAMVDAPPESPRPDTTTPPR</sequence>
<evidence type="ECO:0000313" key="9">
    <source>
        <dbReference type="Proteomes" id="UP001265550"/>
    </source>
</evidence>
<proteinExistence type="inferred from homology"/>
<evidence type="ECO:0000256" key="4">
    <source>
        <dbReference type="ARBA" id="ARBA00022989"/>
    </source>
</evidence>
<evidence type="ECO:0000256" key="7">
    <source>
        <dbReference type="SAM" id="Phobius"/>
    </source>
</evidence>
<keyword evidence="9" id="KW-1185">Reference proteome</keyword>
<feature type="transmembrane region" description="Helical" evidence="7">
    <location>
        <begin position="294"/>
        <end position="311"/>
    </location>
</feature>
<evidence type="ECO:0000256" key="3">
    <source>
        <dbReference type="ARBA" id="ARBA00022692"/>
    </source>
</evidence>
<dbReference type="PANTHER" id="PTHR21716">
    <property type="entry name" value="TRANSMEMBRANE PROTEIN"/>
    <property type="match status" value="1"/>
</dbReference>
<keyword evidence="4 7" id="KW-1133">Transmembrane helix</keyword>
<feature type="transmembrane region" description="Helical" evidence="7">
    <location>
        <begin position="260"/>
        <end position="282"/>
    </location>
</feature>
<dbReference type="Pfam" id="PF01594">
    <property type="entry name" value="AI-2E_transport"/>
    <property type="match status" value="1"/>
</dbReference>
<evidence type="ECO:0000256" key="5">
    <source>
        <dbReference type="ARBA" id="ARBA00023136"/>
    </source>
</evidence>
<evidence type="ECO:0000256" key="1">
    <source>
        <dbReference type="ARBA" id="ARBA00004141"/>
    </source>
</evidence>
<evidence type="ECO:0000313" key="8">
    <source>
        <dbReference type="EMBL" id="MDR7096791.1"/>
    </source>
</evidence>
<feature type="region of interest" description="Disordered" evidence="6">
    <location>
        <begin position="1"/>
        <end position="20"/>
    </location>
</feature>
<dbReference type="PANTHER" id="PTHR21716:SF4">
    <property type="entry name" value="TRANSMEMBRANE PROTEIN 245"/>
    <property type="match status" value="1"/>
</dbReference>
<name>A0ABU1VH41_9BURK</name>
<feature type="compositionally biased region" description="Pro residues" evidence="6">
    <location>
        <begin position="1"/>
        <end position="11"/>
    </location>
</feature>
<evidence type="ECO:0000256" key="6">
    <source>
        <dbReference type="SAM" id="MobiDB-lite"/>
    </source>
</evidence>
<protein>
    <submittedName>
        <fullName evidence="8">PurR-regulated permease PerM</fullName>
    </submittedName>
</protein>
<feature type="transmembrane region" description="Helical" evidence="7">
    <location>
        <begin position="179"/>
        <end position="197"/>
    </location>
</feature>
<reference evidence="8 9" key="1">
    <citation type="submission" date="2023-07" db="EMBL/GenBank/DDBJ databases">
        <title>Sorghum-associated microbial communities from plants grown in Nebraska, USA.</title>
        <authorList>
            <person name="Schachtman D."/>
        </authorList>
    </citation>
    <scope>NUCLEOTIDE SEQUENCE [LARGE SCALE GENOMIC DNA]</scope>
    <source>
        <strain evidence="8 9">BE240</strain>
    </source>
</reference>
<feature type="transmembrane region" description="Helical" evidence="7">
    <location>
        <begin position="237"/>
        <end position="254"/>
    </location>
</feature>
<dbReference type="Proteomes" id="UP001265550">
    <property type="component" value="Unassembled WGS sequence"/>
</dbReference>
<keyword evidence="5 7" id="KW-0472">Membrane</keyword>
<comment type="similarity">
    <text evidence="2">Belongs to the autoinducer-2 exporter (AI-2E) (TC 2.A.86) family.</text>
</comment>
<feature type="transmembrane region" description="Helical" evidence="7">
    <location>
        <begin position="331"/>
        <end position="363"/>
    </location>
</feature>
<evidence type="ECO:0000256" key="2">
    <source>
        <dbReference type="ARBA" id="ARBA00009773"/>
    </source>
</evidence>
<accession>A0ABU1VH41</accession>
<comment type="caution">
    <text evidence="8">The sequence shown here is derived from an EMBL/GenBank/DDBJ whole genome shotgun (WGS) entry which is preliminary data.</text>
</comment>
<feature type="transmembrane region" description="Helical" evidence="7">
    <location>
        <begin position="84"/>
        <end position="106"/>
    </location>
</feature>